<feature type="compositionally biased region" description="Acidic residues" evidence="1">
    <location>
        <begin position="30"/>
        <end position="51"/>
    </location>
</feature>
<name>K0TNI5_THAOC</name>
<dbReference type="EMBL" id="AGNL01004396">
    <property type="protein sequence ID" value="EJK73562.1"/>
    <property type="molecule type" value="Genomic_DNA"/>
</dbReference>
<dbReference type="Proteomes" id="UP000266841">
    <property type="component" value="Unassembled WGS sequence"/>
</dbReference>
<accession>K0TNI5</accession>
<evidence type="ECO:0000313" key="3">
    <source>
        <dbReference type="Proteomes" id="UP000266841"/>
    </source>
</evidence>
<gene>
    <name evidence="2" type="ORF">THAOC_04802</name>
</gene>
<dbReference type="AlphaFoldDB" id="K0TNI5"/>
<feature type="region of interest" description="Disordered" evidence="1">
    <location>
        <begin position="14"/>
        <end position="74"/>
    </location>
</feature>
<proteinExistence type="predicted"/>
<comment type="caution">
    <text evidence="2">The sequence shown here is derived from an EMBL/GenBank/DDBJ whole genome shotgun (WGS) entry which is preliminary data.</text>
</comment>
<organism evidence="2 3">
    <name type="scientific">Thalassiosira oceanica</name>
    <name type="common">Marine diatom</name>
    <dbReference type="NCBI Taxonomy" id="159749"/>
    <lineage>
        <taxon>Eukaryota</taxon>
        <taxon>Sar</taxon>
        <taxon>Stramenopiles</taxon>
        <taxon>Ochrophyta</taxon>
        <taxon>Bacillariophyta</taxon>
        <taxon>Coscinodiscophyceae</taxon>
        <taxon>Thalassiosirophycidae</taxon>
        <taxon>Thalassiosirales</taxon>
        <taxon>Thalassiosiraceae</taxon>
        <taxon>Thalassiosira</taxon>
    </lineage>
</organism>
<protein>
    <submittedName>
        <fullName evidence="2">Uncharacterized protein</fullName>
    </submittedName>
</protein>
<evidence type="ECO:0000256" key="1">
    <source>
        <dbReference type="SAM" id="MobiDB-lite"/>
    </source>
</evidence>
<sequence>MALMAGSMVRHRIEEEVARHGAGGVGGPGEEGEAADADAAEGEGEDAEESPTGDGAEERQRQSPGRPVPFRNDRIRRLRVVSRARREVTGGYLSYLSSESDDGPVPGDRLTECHRDYLYSSRRTSFIPENWDSLPVALESPL</sequence>
<evidence type="ECO:0000313" key="2">
    <source>
        <dbReference type="EMBL" id="EJK73562.1"/>
    </source>
</evidence>
<keyword evidence="3" id="KW-1185">Reference proteome</keyword>
<reference evidence="2 3" key="1">
    <citation type="journal article" date="2012" name="Genome Biol.">
        <title>Genome and low-iron response of an oceanic diatom adapted to chronic iron limitation.</title>
        <authorList>
            <person name="Lommer M."/>
            <person name="Specht M."/>
            <person name="Roy A.S."/>
            <person name="Kraemer L."/>
            <person name="Andreson R."/>
            <person name="Gutowska M.A."/>
            <person name="Wolf J."/>
            <person name="Bergner S.V."/>
            <person name="Schilhabel M.B."/>
            <person name="Klostermeier U.C."/>
            <person name="Beiko R.G."/>
            <person name="Rosenstiel P."/>
            <person name="Hippler M."/>
            <person name="Laroche J."/>
        </authorList>
    </citation>
    <scope>NUCLEOTIDE SEQUENCE [LARGE SCALE GENOMIC DNA]</scope>
    <source>
        <strain evidence="2 3">CCMP1005</strain>
    </source>
</reference>